<dbReference type="Pfam" id="PF01797">
    <property type="entry name" value="Y1_Tnp"/>
    <property type="match status" value="1"/>
</dbReference>
<evidence type="ECO:0000313" key="2">
    <source>
        <dbReference type="EMBL" id="NKZ20189.1"/>
    </source>
</evidence>
<name>A0A7X6MYS2_9STRE</name>
<proteinExistence type="predicted"/>
<dbReference type="GO" id="GO:0006313">
    <property type="term" value="P:DNA transposition"/>
    <property type="evidence" value="ECO:0007669"/>
    <property type="project" value="InterPro"/>
</dbReference>
<dbReference type="RefSeq" id="WP_168548947.1">
    <property type="nucleotide sequence ID" value="NZ_JAAXPR010000006.1"/>
</dbReference>
<dbReference type="AlphaFoldDB" id="A0A7X6MYS2"/>
<dbReference type="Gene3D" id="3.30.70.1290">
    <property type="entry name" value="Transposase IS200-like"/>
    <property type="match status" value="1"/>
</dbReference>
<feature type="domain" description="Transposase IS200-like" evidence="1">
    <location>
        <begin position="24"/>
        <end position="99"/>
    </location>
</feature>
<evidence type="ECO:0000259" key="1">
    <source>
        <dbReference type="Pfam" id="PF01797"/>
    </source>
</evidence>
<dbReference type="EMBL" id="JAAXPR010000006">
    <property type="protein sequence ID" value="NKZ20189.1"/>
    <property type="molecule type" value="Genomic_DNA"/>
</dbReference>
<organism evidence="2 3">
    <name type="scientific">Streptococcus ovuberis</name>
    <dbReference type="NCBI Taxonomy" id="1936207"/>
    <lineage>
        <taxon>Bacteria</taxon>
        <taxon>Bacillati</taxon>
        <taxon>Bacillota</taxon>
        <taxon>Bacilli</taxon>
        <taxon>Lactobacillales</taxon>
        <taxon>Streptococcaceae</taxon>
        <taxon>Streptococcus</taxon>
    </lineage>
</organism>
<accession>A0A7X6MYS2</accession>
<evidence type="ECO:0000313" key="3">
    <source>
        <dbReference type="Proteomes" id="UP000522720"/>
    </source>
</evidence>
<dbReference type="InterPro" id="IPR036515">
    <property type="entry name" value="Transposase_17_sf"/>
</dbReference>
<reference evidence="2 3" key="1">
    <citation type="submission" date="2020-04" db="EMBL/GenBank/DDBJ databases">
        <title>MicrobeNet Type strains.</title>
        <authorList>
            <person name="Nicholson A.C."/>
        </authorList>
    </citation>
    <scope>NUCLEOTIDE SEQUENCE [LARGE SCALE GENOMIC DNA]</scope>
    <source>
        <strain evidence="2 3">CCUG 69612</strain>
    </source>
</reference>
<dbReference type="InterPro" id="IPR002686">
    <property type="entry name" value="Transposase_17"/>
</dbReference>
<keyword evidence="3" id="KW-1185">Reference proteome</keyword>
<dbReference type="GO" id="GO:0003677">
    <property type="term" value="F:DNA binding"/>
    <property type="evidence" value="ECO:0007669"/>
    <property type="project" value="InterPro"/>
</dbReference>
<sequence length="104" mass="12298">MKFYYNVNENGAELTYICKHRENMYAVVFTSKYGRKAIYNYCRSSLGKLFHRLCSRIDIQATKRHLTPDHIVNIPSRINISSFCGLFKTQEYSMVIDKHINLRL</sequence>
<dbReference type="GO" id="GO:0004803">
    <property type="term" value="F:transposase activity"/>
    <property type="evidence" value="ECO:0007669"/>
    <property type="project" value="InterPro"/>
</dbReference>
<protein>
    <recommendedName>
        <fullName evidence="1">Transposase IS200-like domain-containing protein</fullName>
    </recommendedName>
</protein>
<dbReference type="SUPFAM" id="SSF143422">
    <property type="entry name" value="Transposase IS200-like"/>
    <property type="match status" value="1"/>
</dbReference>
<comment type="caution">
    <text evidence="2">The sequence shown here is derived from an EMBL/GenBank/DDBJ whole genome shotgun (WGS) entry which is preliminary data.</text>
</comment>
<gene>
    <name evidence="2" type="ORF">HF992_04925</name>
</gene>
<dbReference type="Proteomes" id="UP000522720">
    <property type="component" value="Unassembled WGS sequence"/>
</dbReference>